<dbReference type="PANTHER" id="PTHR23048">
    <property type="entry name" value="MYOSIN LIGHT CHAIN 1, 3"/>
    <property type="match status" value="1"/>
</dbReference>
<dbReference type="EMBL" id="CAJNOL010000152">
    <property type="protein sequence ID" value="CAF0889043.1"/>
    <property type="molecule type" value="Genomic_DNA"/>
</dbReference>
<evidence type="ECO:0000256" key="1">
    <source>
        <dbReference type="ARBA" id="ARBA00022737"/>
    </source>
</evidence>
<dbReference type="Gene3D" id="1.10.238.10">
    <property type="entry name" value="EF-hand"/>
    <property type="match status" value="1"/>
</dbReference>
<name>A0A813YXN1_9BILA</name>
<evidence type="ECO:0000259" key="4">
    <source>
        <dbReference type="PROSITE" id="PS50222"/>
    </source>
</evidence>
<dbReference type="InterPro" id="IPR011992">
    <property type="entry name" value="EF-hand-dom_pair"/>
</dbReference>
<evidence type="ECO:0000313" key="7">
    <source>
        <dbReference type="EMBL" id="CAF0843645.1"/>
    </source>
</evidence>
<dbReference type="Pfam" id="PF13499">
    <property type="entry name" value="EF-hand_7"/>
    <property type="match status" value="2"/>
</dbReference>
<dbReference type="Proteomes" id="UP000663889">
    <property type="component" value="Unassembled WGS sequence"/>
</dbReference>
<proteinExistence type="predicted"/>
<keyword evidence="1" id="KW-0677">Repeat</keyword>
<evidence type="ECO:0000313" key="11">
    <source>
        <dbReference type="Proteomes" id="UP000663870"/>
    </source>
</evidence>
<dbReference type="EMBL" id="CAJNOL010000153">
    <property type="protein sequence ID" value="CAF0890136.1"/>
    <property type="molecule type" value="Genomic_DNA"/>
</dbReference>
<dbReference type="EMBL" id="CAJNOU010000295">
    <property type="protein sequence ID" value="CAF0949362.1"/>
    <property type="molecule type" value="Genomic_DNA"/>
</dbReference>
<feature type="region of interest" description="Disordered" evidence="3">
    <location>
        <begin position="25"/>
        <end position="53"/>
    </location>
</feature>
<dbReference type="PROSITE" id="PS50222">
    <property type="entry name" value="EF_HAND_2"/>
    <property type="match status" value="4"/>
</dbReference>
<dbReference type="AlphaFoldDB" id="A0A813YXN1"/>
<evidence type="ECO:0000313" key="5">
    <source>
        <dbReference type="EMBL" id="CAF0819468.1"/>
    </source>
</evidence>
<dbReference type="PROSITE" id="PS00018">
    <property type="entry name" value="EF_HAND_1"/>
    <property type="match status" value="3"/>
</dbReference>
<keyword evidence="2" id="KW-0106">Calcium</keyword>
<dbReference type="InterPro" id="IPR002048">
    <property type="entry name" value="EF_hand_dom"/>
</dbReference>
<dbReference type="FunFam" id="1.10.238.10:FF:000178">
    <property type="entry name" value="Calmodulin-2 A"/>
    <property type="match status" value="1"/>
</dbReference>
<dbReference type="PANTHER" id="PTHR23048:SF0">
    <property type="entry name" value="CALMODULIN LIKE 3"/>
    <property type="match status" value="1"/>
</dbReference>
<dbReference type="EMBL" id="CAJNOH010000076">
    <property type="protein sequence ID" value="CAF0843645.1"/>
    <property type="molecule type" value="Genomic_DNA"/>
</dbReference>
<dbReference type="Proteomes" id="UP000663870">
    <property type="component" value="Unassembled WGS sequence"/>
</dbReference>
<feature type="compositionally biased region" description="Low complexity" evidence="3">
    <location>
        <begin position="26"/>
        <end position="36"/>
    </location>
</feature>
<dbReference type="EMBL" id="CAJNOO010000151">
    <property type="protein sequence ID" value="CAF0829785.1"/>
    <property type="molecule type" value="Genomic_DNA"/>
</dbReference>
<keyword evidence="11" id="KW-1185">Reference proteome</keyword>
<dbReference type="EMBL" id="CAJNOT010000071">
    <property type="protein sequence ID" value="CAF0819468.1"/>
    <property type="molecule type" value="Genomic_DNA"/>
</dbReference>
<dbReference type="Proteomes" id="UP000663882">
    <property type="component" value="Unassembled WGS sequence"/>
</dbReference>
<feature type="domain" description="EF-hand" evidence="4">
    <location>
        <begin position="164"/>
        <end position="199"/>
    </location>
</feature>
<feature type="domain" description="EF-hand" evidence="4">
    <location>
        <begin position="237"/>
        <end position="272"/>
    </location>
</feature>
<dbReference type="OrthoDB" id="26525at2759"/>
<dbReference type="SMART" id="SM00054">
    <property type="entry name" value="EFh"/>
    <property type="match status" value="4"/>
</dbReference>
<dbReference type="CDD" id="cd00051">
    <property type="entry name" value="EFh"/>
    <property type="match status" value="2"/>
</dbReference>
<feature type="domain" description="EF-hand" evidence="4">
    <location>
        <begin position="200"/>
        <end position="235"/>
    </location>
</feature>
<feature type="domain" description="EF-hand" evidence="4">
    <location>
        <begin position="273"/>
        <end position="306"/>
    </location>
</feature>
<dbReference type="GO" id="GO:0016460">
    <property type="term" value="C:myosin II complex"/>
    <property type="evidence" value="ECO:0007669"/>
    <property type="project" value="TreeGrafter"/>
</dbReference>
<gene>
    <name evidence="8" type="ORF">JXQ802_LOCUS8557</name>
    <name evidence="9" type="ORF">JXQ802_LOCUS8614</name>
    <name evidence="7" type="ORF">PYM288_LOCUS6694</name>
    <name evidence="6" type="ORF">RFH988_LOCUS5378</name>
    <name evidence="10" type="ORF">SEV965_LOCUS8165</name>
    <name evidence="5" type="ORF">ZHD862_LOCUS3305</name>
</gene>
<protein>
    <recommendedName>
        <fullName evidence="4">EF-hand domain-containing protein</fullName>
    </recommendedName>
</protein>
<dbReference type="GO" id="GO:0005509">
    <property type="term" value="F:calcium ion binding"/>
    <property type="evidence" value="ECO:0007669"/>
    <property type="project" value="InterPro"/>
</dbReference>
<dbReference type="InterPro" id="IPR018247">
    <property type="entry name" value="EF_Hand_1_Ca_BS"/>
</dbReference>
<reference evidence="9" key="1">
    <citation type="submission" date="2021-02" db="EMBL/GenBank/DDBJ databases">
        <authorList>
            <person name="Nowell W R."/>
        </authorList>
    </citation>
    <scope>NUCLEOTIDE SEQUENCE</scope>
</reference>
<dbReference type="SUPFAM" id="SSF47473">
    <property type="entry name" value="EF-hand"/>
    <property type="match status" value="1"/>
</dbReference>
<accession>A0A813YXN1</accession>
<evidence type="ECO:0000313" key="9">
    <source>
        <dbReference type="EMBL" id="CAF0890136.1"/>
    </source>
</evidence>
<comment type="caution">
    <text evidence="9">The sequence shown here is derived from an EMBL/GenBank/DDBJ whole genome shotgun (WGS) entry which is preliminary data.</text>
</comment>
<evidence type="ECO:0000256" key="3">
    <source>
        <dbReference type="SAM" id="MobiDB-lite"/>
    </source>
</evidence>
<sequence length="306" mass="34764">MEALDLAIDEEILLRRTSRTATFTLSSSSSSSSSCSNLYNHQNGQTSKTTITSMRTSSSNSYMSKKRLLIHSQSLILDNQRHRPTIHDPFQLSSNLQILNNWMIVIIENHCTPIRSSSTHSYERTSYNCTSITRTITTTQTYVVITTTGKSRRELGEVHGFSEEQIAVFEESFSLLDKNGDGNISNYEIRSLMNSLGYSPSEEDISTVISKVDTDGNGSVDFDEFLTMMRCRRSTGESDTELYQVFKVFDKNRDGFIDKDELYDMLSRLGEHLTEEDIKEMIAEADCLDHDGKVSYEEFKAILYSK</sequence>
<evidence type="ECO:0000313" key="6">
    <source>
        <dbReference type="EMBL" id="CAF0829785.1"/>
    </source>
</evidence>
<organism evidence="9 11">
    <name type="scientific">Rotaria sordida</name>
    <dbReference type="NCBI Taxonomy" id="392033"/>
    <lineage>
        <taxon>Eukaryota</taxon>
        <taxon>Metazoa</taxon>
        <taxon>Spiralia</taxon>
        <taxon>Gnathifera</taxon>
        <taxon>Rotifera</taxon>
        <taxon>Eurotatoria</taxon>
        <taxon>Bdelloidea</taxon>
        <taxon>Philodinida</taxon>
        <taxon>Philodinidae</taxon>
        <taxon>Rotaria</taxon>
    </lineage>
</organism>
<evidence type="ECO:0000313" key="8">
    <source>
        <dbReference type="EMBL" id="CAF0889043.1"/>
    </source>
</evidence>
<evidence type="ECO:0000256" key="2">
    <source>
        <dbReference type="ARBA" id="ARBA00022837"/>
    </source>
</evidence>
<dbReference type="Proteomes" id="UP000663854">
    <property type="component" value="Unassembled WGS sequence"/>
</dbReference>
<evidence type="ECO:0000313" key="10">
    <source>
        <dbReference type="EMBL" id="CAF0949362.1"/>
    </source>
</evidence>
<dbReference type="InterPro" id="IPR050230">
    <property type="entry name" value="CALM/Myosin/TropC-like"/>
</dbReference>
<dbReference type="Proteomes" id="UP000663864">
    <property type="component" value="Unassembled WGS sequence"/>
</dbReference>